<name>A0ABR5TJT2_9EURY</name>
<accession>A0ABR5TJT2</accession>
<reference evidence="2 3" key="1">
    <citation type="journal article" date="2016" name="Sci. Rep.">
        <title>Metabolic traits of an uncultured archaeal lineage -MSBL1- from brine pools of the Red Sea.</title>
        <authorList>
            <person name="Mwirichia R."/>
            <person name="Alam I."/>
            <person name="Rashid M."/>
            <person name="Vinu M."/>
            <person name="Ba-Alawi W."/>
            <person name="Anthony Kamau A."/>
            <person name="Kamanda Ngugi D."/>
            <person name="Goker M."/>
            <person name="Klenk H.P."/>
            <person name="Bajic V."/>
            <person name="Stingl U."/>
        </authorList>
    </citation>
    <scope>NUCLEOTIDE SEQUENCE [LARGE SCALE GENOMIC DNA]</scope>
    <source>
        <strain evidence="2">SCGC-AAA382M17</strain>
    </source>
</reference>
<keyword evidence="3" id="KW-1185">Reference proteome</keyword>
<gene>
    <name evidence="2" type="ORF">AKJ55_00810</name>
</gene>
<proteinExistence type="predicted"/>
<feature type="compositionally biased region" description="Polar residues" evidence="1">
    <location>
        <begin position="47"/>
        <end position="61"/>
    </location>
</feature>
<feature type="compositionally biased region" description="Basic and acidic residues" evidence="1">
    <location>
        <begin position="86"/>
        <end position="98"/>
    </location>
</feature>
<feature type="compositionally biased region" description="Polar residues" evidence="1">
    <location>
        <begin position="9"/>
        <end position="21"/>
    </location>
</feature>
<sequence length="134" mass="14917">MSRGASLSEFPNPSSKFQASNLESSGAPFLLEKSISRGGIPSLPYPSWNSNSKPRKSNNQIAKMRDVSDMIVKKYREELESTSEIPKLDKREEADGKKRPAKRVWEIISPPSQRIRPGSPDDVVLGDGMRIGFL</sequence>
<comment type="caution">
    <text evidence="2">The sequence shown here is derived from an EMBL/GenBank/DDBJ whole genome shotgun (WGS) entry which is preliminary data.</text>
</comment>
<feature type="region of interest" description="Disordered" evidence="1">
    <location>
        <begin position="41"/>
        <end position="66"/>
    </location>
</feature>
<evidence type="ECO:0000256" key="1">
    <source>
        <dbReference type="SAM" id="MobiDB-lite"/>
    </source>
</evidence>
<protein>
    <submittedName>
        <fullName evidence="2">Uncharacterized protein</fullName>
    </submittedName>
</protein>
<feature type="region of interest" description="Disordered" evidence="1">
    <location>
        <begin position="81"/>
        <end position="121"/>
    </location>
</feature>
<organism evidence="2 3">
    <name type="scientific">candidate division MSBL1 archaeon SCGC-AAA382M17</name>
    <dbReference type="NCBI Taxonomy" id="1698284"/>
    <lineage>
        <taxon>Archaea</taxon>
        <taxon>Methanobacteriati</taxon>
        <taxon>Methanobacteriota</taxon>
        <taxon>candidate division MSBL1</taxon>
    </lineage>
</organism>
<feature type="region of interest" description="Disordered" evidence="1">
    <location>
        <begin position="1"/>
        <end position="21"/>
    </location>
</feature>
<dbReference type="Proteomes" id="UP000070633">
    <property type="component" value="Unassembled WGS sequence"/>
</dbReference>
<evidence type="ECO:0000313" key="2">
    <source>
        <dbReference type="EMBL" id="KXB08537.1"/>
    </source>
</evidence>
<dbReference type="EMBL" id="LHYI01000014">
    <property type="protein sequence ID" value="KXB08537.1"/>
    <property type="molecule type" value="Genomic_DNA"/>
</dbReference>
<evidence type="ECO:0000313" key="3">
    <source>
        <dbReference type="Proteomes" id="UP000070633"/>
    </source>
</evidence>